<dbReference type="EMBL" id="KZ293655">
    <property type="protein sequence ID" value="PBK94077.1"/>
    <property type="molecule type" value="Genomic_DNA"/>
</dbReference>
<dbReference type="InParanoid" id="A0A2H3DYA7"/>
<accession>A0A2H3DYA7</accession>
<dbReference type="AlphaFoldDB" id="A0A2H3DYA7"/>
<gene>
    <name evidence="1" type="ORF">ARMGADRAFT_115767</name>
</gene>
<name>A0A2H3DYA7_ARMGA</name>
<protein>
    <submittedName>
        <fullName evidence="1">Uncharacterized protein</fullName>
    </submittedName>
</protein>
<reference evidence="2" key="1">
    <citation type="journal article" date="2017" name="Nat. Ecol. Evol.">
        <title>Genome expansion and lineage-specific genetic innovations in the forest pathogenic fungi Armillaria.</title>
        <authorList>
            <person name="Sipos G."/>
            <person name="Prasanna A.N."/>
            <person name="Walter M.C."/>
            <person name="O'Connor E."/>
            <person name="Balint B."/>
            <person name="Krizsan K."/>
            <person name="Kiss B."/>
            <person name="Hess J."/>
            <person name="Varga T."/>
            <person name="Slot J."/>
            <person name="Riley R."/>
            <person name="Boka B."/>
            <person name="Rigling D."/>
            <person name="Barry K."/>
            <person name="Lee J."/>
            <person name="Mihaltcheva S."/>
            <person name="LaButti K."/>
            <person name="Lipzen A."/>
            <person name="Waldron R."/>
            <person name="Moloney N.M."/>
            <person name="Sperisen C."/>
            <person name="Kredics L."/>
            <person name="Vagvoelgyi C."/>
            <person name="Patrignani A."/>
            <person name="Fitzpatrick D."/>
            <person name="Nagy I."/>
            <person name="Doyle S."/>
            <person name="Anderson J.B."/>
            <person name="Grigoriev I.V."/>
            <person name="Gueldener U."/>
            <person name="Muensterkoetter M."/>
            <person name="Nagy L.G."/>
        </authorList>
    </citation>
    <scope>NUCLEOTIDE SEQUENCE [LARGE SCALE GENOMIC DNA]</scope>
    <source>
        <strain evidence="2">Ar21-2</strain>
    </source>
</reference>
<organism evidence="1 2">
    <name type="scientific">Armillaria gallica</name>
    <name type="common">Bulbous honey fungus</name>
    <name type="synonym">Armillaria bulbosa</name>
    <dbReference type="NCBI Taxonomy" id="47427"/>
    <lineage>
        <taxon>Eukaryota</taxon>
        <taxon>Fungi</taxon>
        <taxon>Dikarya</taxon>
        <taxon>Basidiomycota</taxon>
        <taxon>Agaricomycotina</taxon>
        <taxon>Agaricomycetes</taxon>
        <taxon>Agaricomycetidae</taxon>
        <taxon>Agaricales</taxon>
        <taxon>Marasmiineae</taxon>
        <taxon>Physalacriaceae</taxon>
        <taxon>Armillaria</taxon>
    </lineage>
</organism>
<dbReference type="Proteomes" id="UP000217790">
    <property type="component" value="Unassembled WGS sequence"/>
</dbReference>
<keyword evidence="2" id="KW-1185">Reference proteome</keyword>
<sequence length="118" mass="13570">MGTFHLYETRFFFKDKSDRRKIAGSDRPGLVLLTFCLPGVNFRVAMFKAGFGVCWVVLRMWYSHYLREILAFSFLLLFCEKESVAVHVLGDEVIPKSENVTVHQGRVLSGYLIDCRGD</sequence>
<evidence type="ECO:0000313" key="1">
    <source>
        <dbReference type="EMBL" id="PBK94077.1"/>
    </source>
</evidence>
<evidence type="ECO:0000313" key="2">
    <source>
        <dbReference type="Proteomes" id="UP000217790"/>
    </source>
</evidence>
<proteinExistence type="predicted"/>